<evidence type="ECO:0000313" key="1">
    <source>
        <dbReference type="EMBL" id="MBH0114366.1"/>
    </source>
</evidence>
<keyword evidence="2" id="KW-1185">Reference proteome</keyword>
<dbReference type="RefSeq" id="WP_197165607.1">
    <property type="nucleotide sequence ID" value="NZ_JADZGI010000002.1"/>
</dbReference>
<proteinExistence type="predicted"/>
<dbReference type="AlphaFoldDB" id="A0A931HFF5"/>
<dbReference type="EMBL" id="JADZGI010000002">
    <property type="protein sequence ID" value="MBH0114366.1"/>
    <property type="molecule type" value="Genomic_DNA"/>
</dbReference>
<sequence length="265" mass="29821">MPYGEEKLGKATLRWQPDKKGGFVGVVNVGGKRETLIEDADEPRLIARLRNYAGRLHPDYFGYDGAIKRFRLFMPEGFASADNERSYKVKAADRLAGVLSINAALEANDTDAMKVAGASISTNMLSPFEAARLRDTLRGETGGRYLRGAAQFALGQYQDGIREMTAAVLPHGRISWPLITYLPFLWRYDEHMFLKPEVTKDFASRVGSSFCHRYSAEPDAQTYEALLELVAETKCEIRQLEPQDNIDIQSFIWVVGEYRDGELPQ</sequence>
<name>A0A931HFF5_9SPHN</name>
<dbReference type="Proteomes" id="UP000617634">
    <property type="component" value="Unassembled WGS sequence"/>
</dbReference>
<organism evidence="1 2">
    <name type="scientific">Novosphingobium aureum</name>
    <dbReference type="NCBI Taxonomy" id="2792964"/>
    <lineage>
        <taxon>Bacteria</taxon>
        <taxon>Pseudomonadati</taxon>
        <taxon>Pseudomonadota</taxon>
        <taxon>Alphaproteobacteria</taxon>
        <taxon>Sphingomonadales</taxon>
        <taxon>Sphingomonadaceae</taxon>
        <taxon>Novosphingobium</taxon>
    </lineage>
</organism>
<comment type="caution">
    <text evidence="1">The sequence shown here is derived from an EMBL/GenBank/DDBJ whole genome shotgun (WGS) entry which is preliminary data.</text>
</comment>
<gene>
    <name evidence="1" type="ORF">I5E68_15580</name>
</gene>
<protein>
    <submittedName>
        <fullName evidence="1">Uncharacterized protein</fullName>
    </submittedName>
</protein>
<evidence type="ECO:0000313" key="2">
    <source>
        <dbReference type="Proteomes" id="UP000617634"/>
    </source>
</evidence>
<reference evidence="1" key="1">
    <citation type="submission" date="2020-11" db="EMBL/GenBank/DDBJ databases">
        <title>Novosphingobium aureum sp. nov., a marine bacterium isolated from sediment of a salt flat.</title>
        <authorList>
            <person name="Yoo Y."/>
            <person name="Kim J.-J."/>
        </authorList>
    </citation>
    <scope>NUCLEOTIDE SEQUENCE</scope>
    <source>
        <strain evidence="1">YJ-S2-02</strain>
    </source>
</reference>
<accession>A0A931HFF5</accession>